<comment type="caution">
    <text evidence="8">The sequence shown here is derived from an EMBL/GenBank/DDBJ whole genome shotgun (WGS) entry which is preliminary data.</text>
</comment>
<feature type="domain" description="Alcohol dehydrogenase-like N-terminal" evidence="7">
    <location>
        <begin position="40"/>
        <end position="117"/>
    </location>
</feature>
<dbReference type="InterPro" id="IPR013154">
    <property type="entry name" value="ADH-like_N"/>
</dbReference>
<feature type="domain" description="Alcohol dehydrogenase-like C-terminal" evidence="6">
    <location>
        <begin position="180"/>
        <end position="249"/>
    </location>
</feature>
<reference evidence="8 9" key="1">
    <citation type="journal article" date="2022" name="Nat. Genet.">
        <title>Improved pea reference genome and pan-genome highlight genomic features and evolutionary characteristics.</title>
        <authorList>
            <person name="Yang T."/>
            <person name="Liu R."/>
            <person name="Luo Y."/>
            <person name="Hu S."/>
            <person name="Wang D."/>
            <person name="Wang C."/>
            <person name="Pandey M.K."/>
            <person name="Ge S."/>
            <person name="Xu Q."/>
            <person name="Li N."/>
            <person name="Li G."/>
            <person name="Huang Y."/>
            <person name="Saxena R.K."/>
            <person name="Ji Y."/>
            <person name="Li M."/>
            <person name="Yan X."/>
            <person name="He Y."/>
            <person name="Liu Y."/>
            <person name="Wang X."/>
            <person name="Xiang C."/>
            <person name="Varshney R.K."/>
            <person name="Ding H."/>
            <person name="Gao S."/>
            <person name="Zong X."/>
        </authorList>
    </citation>
    <scope>NUCLEOTIDE SEQUENCE [LARGE SCALE GENOMIC DNA]</scope>
    <source>
        <strain evidence="8 9">cv. Zhongwan 6</strain>
    </source>
</reference>
<evidence type="ECO:0000256" key="5">
    <source>
        <dbReference type="ARBA" id="ARBA00023002"/>
    </source>
</evidence>
<keyword evidence="4" id="KW-0862">Zinc</keyword>
<dbReference type="Gene3D" id="3.90.180.10">
    <property type="entry name" value="Medium-chain alcohol dehydrogenases, catalytic domain"/>
    <property type="match status" value="2"/>
</dbReference>
<keyword evidence="9" id="KW-1185">Reference proteome</keyword>
<dbReference type="GO" id="GO:0016616">
    <property type="term" value="F:oxidoreductase activity, acting on the CH-OH group of donors, NAD or NADP as acceptor"/>
    <property type="evidence" value="ECO:0007669"/>
    <property type="project" value="InterPro"/>
</dbReference>
<dbReference type="FunFam" id="3.40.50.720:FF:001451">
    <property type="entry name" value="Putative cinnamyl alcohol dehydrogenase 6"/>
    <property type="match status" value="1"/>
</dbReference>
<evidence type="ECO:0000313" key="8">
    <source>
        <dbReference type="EMBL" id="KAI5436080.1"/>
    </source>
</evidence>
<protein>
    <submittedName>
        <fullName evidence="8">Uncharacterized protein</fullName>
    </submittedName>
</protein>
<dbReference type="PANTHER" id="PTHR42683">
    <property type="entry name" value="ALDEHYDE REDUCTASE"/>
    <property type="match status" value="1"/>
</dbReference>
<evidence type="ECO:0000256" key="4">
    <source>
        <dbReference type="ARBA" id="ARBA00022833"/>
    </source>
</evidence>
<dbReference type="GO" id="GO:0046872">
    <property type="term" value="F:metal ion binding"/>
    <property type="evidence" value="ECO:0007669"/>
    <property type="project" value="UniProtKB-KW"/>
</dbReference>
<dbReference type="Gene3D" id="3.40.50.720">
    <property type="entry name" value="NAD(P)-binding Rossmann-like Domain"/>
    <property type="match status" value="2"/>
</dbReference>
<accession>A0A9D4YF31</accession>
<proteinExistence type="inferred from homology"/>
<dbReference type="InterPro" id="IPR013149">
    <property type="entry name" value="ADH-like_C"/>
</dbReference>
<sequence length="293" mass="31561">MVNNIISTFRHRFGGFCVSVFEILQCHCFNLINSHIPKYKHEIVGVVTKVGSKVEKFKVGDKVGVGFMVDSCRACENCEKNLENYCPKYTPTSGATTPGGYSDSMVADELLVVRIPDELPLDAVVPLLCAGITVYSPLRCYGLDKHGLRIGVFGLGGLGRIAVKFAKAFSANVIAAVGSLDGIIDTVSMNHPIGPLTGLLKSHGKLVMVGAPDKPLEIPVFPLLLGRKLVAGSAIGGLKETQEMVDFAAKHSVKPDVEVILVDYVNTAFERLLKADVKYRFVIDIGNTLKPAS</sequence>
<dbReference type="Proteomes" id="UP001058974">
    <property type="component" value="Chromosome 2"/>
</dbReference>
<comment type="cofactor">
    <cofactor evidence="1">
        <name>Zn(2+)</name>
        <dbReference type="ChEBI" id="CHEBI:29105"/>
    </cofactor>
</comment>
<evidence type="ECO:0000259" key="6">
    <source>
        <dbReference type="Pfam" id="PF00107"/>
    </source>
</evidence>
<dbReference type="AlphaFoldDB" id="A0A9D4YF31"/>
<organism evidence="8 9">
    <name type="scientific">Pisum sativum</name>
    <name type="common">Garden pea</name>
    <name type="synonym">Lathyrus oleraceus</name>
    <dbReference type="NCBI Taxonomy" id="3888"/>
    <lineage>
        <taxon>Eukaryota</taxon>
        <taxon>Viridiplantae</taxon>
        <taxon>Streptophyta</taxon>
        <taxon>Embryophyta</taxon>
        <taxon>Tracheophyta</taxon>
        <taxon>Spermatophyta</taxon>
        <taxon>Magnoliopsida</taxon>
        <taxon>eudicotyledons</taxon>
        <taxon>Gunneridae</taxon>
        <taxon>Pentapetalae</taxon>
        <taxon>rosids</taxon>
        <taxon>fabids</taxon>
        <taxon>Fabales</taxon>
        <taxon>Fabaceae</taxon>
        <taxon>Papilionoideae</taxon>
        <taxon>50 kb inversion clade</taxon>
        <taxon>NPAAA clade</taxon>
        <taxon>Hologalegina</taxon>
        <taxon>IRL clade</taxon>
        <taxon>Fabeae</taxon>
        <taxon>Lathyrus</taxon>
    </lineage>
</organism>
<comment type="similarity">
    <text evidence="2">Belongs to the zinc-containing alcohol dehydrogenase family.</text>
</comment>
<name>A0A9D4YF31_PEA</name>
<dbReference type="Gramene" id="Psat02G0250400-T1">
    <property type="protein sequence ID" value="KAI5436080.1"/>
    <property type="gene ID" value="KIW84_022504"/>
</dbReference>
<evidence type="ECO:0000256" key="1">
    <source>
        <dbReference type="ARBA" id="ARBA00001947"/>
    </source>
</evidence>
<gene>
    <name evidence="8" type="ORF">KIW84_022504</name>
</gene>
<evidence type="ECO:0000256" key="3">
    <source>
        <dbReference type="ARBA" id="ARBA00022723"/>
    </source>
</evidence>
<evidence type="ECO:0000313" key="9">
    <source>
        <dbReference type="Proteomes" id="UP001058974"/>
    </source>
</evidence>
<dbReference type="SUPFAM" id="SSF51735">
    <property type="entry name" value="NAD(P)-binding Rossmann-fold domains"/>
    <property type="match status" value="1"/>
</dbReference>
<keyword evidence="5" id="KW-0560">Oxidoreductase</keyword>
<dbReference type="SUPFAM" id="SSF50129">
    <property type="entry name" value="GroES-like"/>
    <property type="match status" value="1"/>
</dbReference>
<dbReference type="EMBL" id="JAMSHJ010000002">
    <property type="protein sequence ID" value="KAI5436080.1"/>
    <property type="molecule type" value="Genomic_DNA"/>
</dbReference>
<evidence type="ECO:0000256" key="2">
    <source>
        <dbReference type="ARBA" id="ARBA00008072"/>
    </source>
</evidence>
<dbReference type="Pfam" id="PF00107">
    <property type="entry name" value="ADH_zinc_N"/>
    <property type="match status" value="1"/>
</dbReference>
<keyword evidence="3" id="KW-0479">Metal-binding</keyword>
<dbReference type="InterPro" id="IPR036291">
    <property type="entry name" value="NAD(P)-bd_dom_sf"/>
</dbReference>
<evidence type="ECO:0000259" key="7">
    <source>
        <dbReference type="Pfam" id="PF08240"/>
    </source>
</evidence>
<dbReference type="CDD" id="cd05283">
    <property type="entry name" value="CAD1"/>
    <property type="match status" value="1"/>
</dbReference>
<dbReference type="InterPro" id="IPR047109">
    <property type="entry name" value="CAD-like"/>
</dbReference>
<dbReference type="Pfam" id="PF08240">
    <property type="entry name" value="ADH_N"/>
    <property type="match status" value="1"/>
</dbReference>
<dbReference type="InterPro" id="IPR011032">
    <property type="entry name" value="GroES-like_sf"/>
</dbReference>